<dbReference type="PANTHER" id="PTHR30409:SF1">
    <property type="entry name" value="CARBAMATE KINASE-RELATED"/>
    <property type="match status" value="1"/>
</dbReference>
<name>A0A4R6A6F8_9RHOB</name>
<protein>
    <recommendedName>
        <fullName evidence="5 6">Carbamate kinase</fullName>
    </recommendedName>
</protein>
<evidence type="ECO:0000313" key="8">
    <source>
        <dbReference type="EMBL" id="TDL78304.1"/>
    </source>
</evidence>
<gene>
    <name evidence="8" type="primary">arcC</name>
    <name evidence="8" type="ORF">E2L08_11405</name>
</gene>
<comment type="pathway">
    <text evidence="1">Amino-acid degradation; L-arginine degradation via ADI pathway.</text>
</comment>
<evidence type="ECO:0000256" key="6">
    <source>
        <dbReference type="PIRNR" id="PIRNR000723"/>
    </source>
</evidence>
<dbReference type="OrthoDB" id="9766717at2"/>
<feature type="domain" description="Aspartate/glutamate/uridylate kinase" evidence="7">
    <location>
        <begin position="1"/>
        <end position="279"/>
    </location>
</feature>
<evidence type="ECO:0000259" key="7">
    <source>
        <dbReference type="Pfam" id="PF00696"/>
    </source>
</evidence>
<dbReference type="NCBIfam" id="TIGR00746">
    <property type="entry name" value="arcC"/>
    <property type="match status" value="1"/>
</dbReference>
<dbReference type="GO" id="GO:0019546">
    <property type="term" value="P:L-arginine deiminase pathway"/>
    <property type="evidence" value="ECO:0007669"/>
    <property type="project" value="TreeGrafter"/>
</dbReference>
<evidence type="ECO:0000256" key="3">
    <source>
        <dbReference type="ARBA" id="ARBA00022679"/>
    </source>
</evidence>
<dbReference type="Proteomes" id="UP000295701">
    <property type="component" value="Unassembled WGS sequence"/>
</dbReference>
<dbReference type="CDD" id="cd04235">
    <property type="entry name" value="AAK_CK"/>
    <property type="match status" value="1"/>
</dbReference>
<dbReference type="GO" id="GO:0008804">
    <property type="term" value="F:carbamate kinase activity"/>
    <property type="evidence" value="ECO:0007669"/>
    <property type="project" value="UniProtKB-UniRule"/>
</dbReference>
<reference evidence="8 9" key="1">
    <citation type="submission" date="2019-03" db="EMBL/GenBank/DDBJ databases">
        <title>Primorskyibacter sp. SS33 isolated from sediments.</title>
        <authorList>
            <person name="Xunke S."/>
        </authorList>
    </citation>
    <scope>NUCLEOTIDE SEQUENCE [LARGE SCALE GENOMIC DNA]</scope>
    <source>
        <strain evidence="8 9">SS33</strain>
    </source>
</reference>
<dbReference type="PIRSF" id="PIRSF000723">
    <property type="entry name" value="Carbamate_kin"/>
    <property type="match status" value="1"/>
</dbReference>
<sequence length="328" mass="35098">MRVVVALGGNALLKRGEKMSAENQIANMKKAAKSLAALAEKHQIIITHGNGPQVGLLALQASSYSEVDPYPLDVLGAESVGQIGYLLEQQMKNVLPPDQQVATLLTQIEVDPKDPAFDDPTKFIGPVFTKEEVDRLAITKGFTFKRDGEHYRRVVASPRPHRILAEKVIRFLVENNTVVICAGGGGLPTAYGADGALYGVEAVIDKDRSAELLARQIDADALLLLTDVDSVYLDWGTPRQKLIRKVSPNQFAEFDFPDGSMGPKVEAASNFARATGNIACIGKLDQALEMLEGTAGTTVSSRVTKTVLLGPDGAETSAAQSAEAEQNA</sequence>
<dbReference type="PRINTS" id="PR01469">
    <property type="entry name" value="CARBMTKINASE"/>
</dbReference>
<keyword evidence="3 6" id="KW-0808">Transferase</keyword>
<dbReference type="RefSeq" id="WP_133397215.1">
    <property type="nucleotide sequence ID" value="NZ_SNAA01000012.1"/>
</dbReference>
<evidence type="ECO:0000313" key="9">
    <source>
        <dbReference type="Proteomes" id="UP000295701"/>
    </source>
</evidence>
<dbReference type="EMBL" id="SNAA01000012">
    <property type="protein sequence ID" value="TDL78304.1"/>
    <property type="molecule type" value="Genomic_DNA"/>
</dbReference>
<keyword evidence="9" id="KW-1185">Reference proteome</keyword>
<comment type="similarity">
    <text evidence="2 6">Belongs to the carbamate kinase family.</text>
</comment>
<dbReference type="InterPro" id="IPR003964">
    <property type="entry name" value="Carb_kinase"/>
</dbReference>
<dbReference type="InterPro" id="IPR001048">
    <property type="entry name" value="Asp/Glu/Uridylate_kinase"/>
</dbReference>
<evidence type="ECO:0000256" key="1">
    <source>
        <dbReference type="ARBA" id="ARBA00004850"/>
    </source>
</evidence>
<dbReference type="Pfam" id="PF00696">
    <property type="entry name" value="AA_kinase"/>
    <property type="match status" value="1"/>
</dbReference>
<dbReference type="FunFam" id="3.40.1160.10:FF:000007">
    <property type="entry name" value="Carbamate kinase"/>
    <property type="match status" value="1"/>
</dbReference>
<dbReference type="GO" id="GO:0005829">
    <property type="term" value="C:cytosol"/>
    <property type="evidence" value="ECO:0007669"/>
    <property type="project" value="TreeGrafter"/>
</dbReference>
<evidence type="ECO:0000256" key="2">
    <source>
        <dbReference type="ARBA" id="ARBA00011066"/>
    </source>
</evidence>
<dbReference type="InterPro" id="IPR036393">
    <property type="entry name" value="AceGlu_kinase-like_sf"/>
</dbReference>
<dbReference type="SUPFAM" id="SSF53633">
    <property type="entry name" value="Carbamate kinase-like"/>
    <property type="match status" value="1"/>
</dbReference>
<evidence type="ECO:0000256" key="4">
    <source>
        <dbReference type="ARBA" id="ARBA00022777"/>
    </source>
</evidence>
<dbReference type="AlphaFoldDB" id="A0A4R6A6F8"/>
<dbReference type="NCBIfam" id="NF009008">
    <property type="entry name" value="PRK12354.1"/>
    <property type="match status" value="1"/>
</dbReference>
<evidence type="ECO:0000256" key="5">
    <source>
        <dbReference type="NCBIfam" id="TIGR00746"/>
    </source>
</evidence>
<dbReference type="Gene3D" id="3.40.1160.10">
    <property type="entry name" value="Acetylglutamate kinase-like"/>
    <property type="match status" value="1"/>
</dbReference>
<accession>A0A4R6A6F8</accession>
<proteinExistence type="inferred from homology"/>
<dbReference type="PANTHER" id="PTHR30409">
    <property type="entry name" value="CARBAMATE KINASE"/>
    <property type="match status" value="1"/>
</dbReference>
<keyword evidence="4 6" id="KW-0418">Kinase</keyword>
<organism evidence="8 9">
    <name type="scientific">Palleronia sediminis</name>
    <dbReference type="NCBI Taxonomy" id="2547833"/>
    <lineage>
        <taxon>Bacteria</taxon>
        <taxon>Pseudomonadati</taxon>
        <taxon>Pseudomonadota</taxon>
        <taxon>Alphaproteobacteria</taxon>
        <taxon>Rhodobacterales</taxon>
        <taxon>Roseobacteraceae</taxon>
        <taxon>Palleronia</taxon>
    </lineage>
</organism>
<comment type="caution">
    <text evidence="8">The sequence shown here is derived from an EMBL/GenBank/DDBJ whole genome shotgun (WGS) entry which is preliminary data.</text>
</comment>